<feature type="domain" description="Pyrrolo-quinoline quinone repeat" evidence="2">
    <location>
        <begin position="112"/>
        <end position="322"/>
    </location>
</feature>
<dbReference type="InterPro" id="IPR002372">
    <property type="entry name" value="PQQ_rpt_dom"/>
</dbReference>
<name>A0A0G9H441_9GAMM</name>
<proteinExistence type="inferred from homology"/>
<dbReference type="InterPro" id="IPR017687">
    <property type="entry name" value="BamB"/>
</dbReference>
<evidence type="ECO:0000256" key="1">
    <source>
        <dbReference type="HAMAP-Rule" id="MF_00923"/>
    </source>
</evidence>
<dbReference type="KEGG" id="lrz:BJI69_18760"/>
<evidence type="ECO:0000313" key="3">
    <source>
        <dbReference type="EMBL" id="APG05739.1"/>
    </source>
</evidence>
<feature type="domain" description="Pyrrolo-quinoline quinone repeat" evidence="2">
    <location>
        <begin position="45"/>
        <end position="97"/>
    </location>
</feature>
<comment type="subunit">
    <text evidence="1">Part of the Bam complex.</text>
</comment>
<dbReference type="SMART" id="SM00564">
    <property type="entry name" value="PQQ"/>
    <property type="match status" value="7"/>
</dbReference>
<keyword evidence="1" id="KW-0472">Membrane</keyword>
<dbReference type="SUPFAM" id="SSF50998">
    <property type="entry name" value="Quinoprotein alcohol dehydrogenase-like"/>
    <property type="match status" value="1"/>
</dbReference>
<comment type="subcellular location">
    <subcellularLocation>
        <location evidence="1">Cell outer membrane</location>
        <topology evidence="1">Lipid-anchor</topology>
    </subcellularLocation>
</comment>
<dbReference type="InterPro" id="IPR011047">
    <property type="entry name" value="Quinoprotein_ADH-like_sf"/>
</dbReference>
<dbReference type="GO" id="GO:0009279">
    <property type="term" value="C:cell outer membrane"/>
    <property type="evidence" value="ECO:0007669"/>
    <property type="project" value="UniProtKB-SubCell"/>
</dbReference>
<dbReference type="PROSITE" id="PS51257">
    <property type="entry name" value="PROKAR_LIPOPROTEIN"/>
    <property type="match status" value="1"/>
</dbReference>
<dbReference type="NCBIfam" id="TIGR03300">
    <property type="entry name" value="assembly_YfgL"/>
    <property type="match status" value="1"/>
</dbReference>
<dbReference type="AlphaFoldDB" id="A0A0G9H441"/>
<dbReference type="PANTHER" id="PTHR34512">
    <property type="entry name" value="CELL SURFACE PROTEIN"/>
    <property type="match status" value="1"/>
</dbReference>
<dbReference type="RefSeq" id="WP_046969055.1">
    <property type="nucleotide sequence ID" value="NZ_CP017480.1"/>
</dbReference>
<dbReference type="PANTHER" id="PTHR34512:SF30">
    <property type="entry name" value="OUTER MEMBRANE PROTEIN ASSEMBLY FACTOR BAMB"/>
    <property type="match status" value="1"/>
</dbReference>
<keyword evidence="4" id="KW-1185">Reference proteome</keyword>
<dbReference type="STRING" id="1440763.BJI69_18760"/>
<evidence type="ECO:0000313" key="4">
    <source>
        <dbReference type="Proteomes" id="UP000182987"/>
    </source>
</evidence>
<sequence length="399" mass="42982">MKRFWAIALTSSLVVLAGCHSFKKENVEPPTPLDKKFVPTVKVERLWKSSIGDGAAESGVRMRPVVSDGVLYAASTDGKIAAFEATTGKKLWSKSIRQHGWFGWGDDKREDARFSGGPGASGDLVAIGTLDGHLYGINAKDGERRWAAEVSSEVITAPVIVGDVVVVRCNDGRVYGIDAASGERRWAYDQAVVPLLSLRGNGRLLVANGVVFMGTDAGKLTAIRLDNGEKLWEQTLATGEGRTEIDRLSDADGALVLDGATLYGAAYHGQLTAIDGPSGRPLWNHGFSTFTSLEVHENSIYGVDDESQVFAFDKSSGANIWKLADLKYRWLTGPAAQGKYAVVGDLDGHIHWIDGSNGKIVARERLSSKAIRSQPVVVGDIVYVEDVEGHIGAYRIPTN</sequence>
<comment type="similarity">
    <text evidence="1">Belongs to the BamB family.</text>
</comment>
<keyword evidence="1" id="KW-0998">Cell outer membrane</keyword>
<accession>A0A0G9H441</accession>
<organism evidence="3 4">
    <name type="scientific">Luteibacter rhizovicinus DSM 16549</name>
    <dbReference type="NCBI Taxonomy" id="1440763"/>
    <lineage>
        <taxon>Bacteria</taxon>
        <taxon>Pseudomonadati</taxon>
        <taxon>Pseudomonadota</taxon>
        <taxon>Gammaproteobacteria</taxon>
        <taxon>Lysobacterales</taxon>
        <taxon>Rhodanobacteraceae</taxon>
        <taxon>Luteibacter</taxon>
    </lineage>
</organism>
<dbReference type="EMBL" id="CP017480">
    <property type="protein sequence ID" value="APG05739.1"/>
    <property type="molecule type" value="Genomic_DNA"/>
</dbReference>
<keyword evidence="1" id="KW-0564">Palmitate</keyword>
<dbReference type="OrthoDB" id="5173551at2"/>
<dbReference type="InterPro" id="IPR015943">
    <property type="entry name" value="WD40/YVTN_repeat-like_dom_sf"/>
</dbReference>
<dbReference type="GO" id="GO:0043165">
    <property type="term" value="P:Gram-negative-bacterium-type cell outer membrane assembly"/>
    <property type="evidence" value="ECO:0007669"/>
    <property type="project" value="UniProtKB-UniRule"/>
</dbReference>
<dbReference type="InterPro" id="IPR018391">
    <property type="entry name" value="PQQ_b-propeller_rpt"/>
</dbReference>
<dbReference type="HAMAP" id="MF_00923">
    <property type="entry name" value="OM_assembly_BamB"/>
    <property type="match status" value="1"/>
</dbReference>
<comment type="function">
    <text evidence="1">Part of the outer membrane protein assembly complex, which is involved in assembly and insertion of beta-barrel proteins into the outer membrane.</text>
</comment>
<gene>
    <name evidence="1" type="primary">bamB</name>
    <name evidence="3" type="ORF">BJI69_18760</name>
</gene>
<protein>
    <recommendedName>
        <fullName evidence="1">Outer membrane protein assembly factor BamB</fullName>
    </recommendedName>
</protein>
<evidence type="ECO:0000259" key="2">
    <source>
        <dbReference type="Pfam" id="PF13360"/>
    </source>
</evidence>
<dbReference type="Proteomes" id="UP000182987">
    <property type="component" value="Chromosome"/>
</dbReference>
<keyword evidence="1" id="KW-0449">Lipoprotein</keyword>
<dbReference type="Pfam" id="PF13360">
    <property type="entry name" value="PQQ_2"/>
    <property type="match status" value="2"/>
</dbReference>
<dbReference type="Gene3D" id="2.130.10.10">
    <property type="entry name" value="YVTN repeat-like/Quinoprotein amine dehydrogenase"/>
    <property type="match status" value="1"/>
</dbReference>
<reference evidence="4" key="1">
    <citation type="submission" date="2016-09" db="EMBL/GenBank/DDBJ databases">
        <authorList>
            <person name="Lysoe E."/>
        </authorList>
    </citation>
    <scope>NUCLEOTIDE SEQUENCE [LARGE SCALE GENOMIC DNA]</scope>
    <source>
        <strain evidence="4">LJ96T</strain>
    </source>
</reference>
<dbReference type="PATRIC" id="fig|1440763.5.peg.3638"/>
<keyword evidence="1" id="KW-0732">Signal</keyword>
<dbReference type="GO" id="GO:0051205">
    <property type="term" value="P:protein insertion into membrane"/>
    <property type="evidence" value="ECO:0007669"/>
    <property type="project" value="UniProtKB-UniRule"/>
</dbReference>